<dbReference type="Pfam" id="PF05139">
    <property type="entry name" value="Erythro_esteras"/>
    <property type="match status" value="1"/>
</dbReference>
<dbReference type="SUPFAM" id="SSF159501">
    <property type="entry name" value="EreA/ChaN-like"/>
    <property type="match status" value="1"/>
</dbReference>
<dbReference type="InterPro" id="IPR052036">
    <property type="entry name" value="Hydrolase/PRTase-associated"/>
</dbReference>
<evidence type="ECO:0000313" key="3">
    <source>
        <dbReference type="Proteomes" id="UP001626603"/>
    </source>
</evidence>
<feature type="region of interest" description="Disordered" evidence="1">
    <location>
        <begin position="384"/>
        <end position="405"/>
    </location>
</feature>
<dbReference type="CDD" id="cd14728">
    <property type="entry name" value="Ere-like"/>
    <property type="match status" value="1"/>
</dbReference>
<dbReference type="Gene3D" id="3.40.1660.10">
    <property type="entry name" value="EreA-like (biosynthetic domain)"/>
    <property type="match status" value="1"/>
</dbReference>
<evidence type="ECO:0000256" key="1">
    <source>
        <dbReference type="SAM" id="MobiDB-lite"/>
    </source>
</evidence>
<protein>
    <submittedName>
        <fullName evidence="2">Erythromycin esterase family protein</fullName>
    </submittedName>
</protein>
<sequence>MPDHPYQTLNDWIAREAIPLSLNSPEIFDAAVDSMTAALGDSVELLGLGEALHGGEEGLILRNRLFERLATAHGYSAIAIESSFPRGCLVDGYVAGRGPASYAAVQDAGFSHGFGRLDANRELVEWMREYNADPAHRIKLRIYGFDTPTEFGSSDSPRRLLQFVLDYLSSVDSAAGAAYRERIEALLGDDADWEDPATVFDPTKSVGQSPAATALRVETEDLIAELHARRPELRVLSGNDRYREAMQYAAAARQLLNYHAALARNPGDRVSRLLGMRDAAMADNLAYMVARERDRGGRVFAFAHNSHLQRGKMEWRFGTDLYEWHPAGAHLDAIFGPRYAVVGSAVGVSDENGIGRPEPGTLEALLTAGPGPVRLIPTHRGERLSGSATATLPTRRGSTKNPGYFPLTPRSLTDFDWLAVLDATGYARGGPPLQQ</sequence>
<dbReference type="Proteomes" id="UP001626603">
    <property type="component" value="Chromosome"/>
</dbReference>
<name>A0ABD8A9X2_9EURY</name>
<dbReference type="Gene3D" id="3.30.1870.10">
    <property type="entry name" value="EreA-like, domain 2"/>
    <property type="match status" value="1"/>
</dbReference>
<accession>A0ABD8A9X2</accession>
<proteinExistence type="predicted"/>
<gene>
    <name evidence="2" type="ORF">R6Y95_03030</name>
</gene>
<dbReference type="PANTHER" id="PTHR31299:SF0">
    <property type="entry name" value="ESTERASE, PUTATIVE (AFU_ORTHOLOGUE AFUA_1G05850)-RELATED"/>
    <property type="match status" value="1"/>
</dbReference>
<reference evidence="2 3" key="1">
    <citation type="submission" date="2023-10" db="EMBL/GenBank/DDBJ databases">
        <title>The complete genome sequence of Methanoculleus palmolei DSM 4273.</title>
        <authorList>
            <person name="Lai S.-J."/>
            <person name="You Y.-T."/>
            <person name="Chen S.-C."/>
        </authorList>
    </citation>
    <scope>NUCLEOTIDE SEQUENCE [LARGE SCALE GENOMIC DNA]</scope>
    <source>
        <strain evidence="2 3">DSM 4273</strain>
    </source>
</reference>
<dbReference type="InterPro" id="IPR007815">
    <property type="entry name" value="Emycin_Estase"/>
</dbReference>
<organism evidence="2 3">
    <name type="scientific">Methanoculleus palmolei</name>
    <dbReference type="NCBI Taxonomy" id="72612"/>
    <lineage>
        <taxon>Archaea</taxon>
        <taxon>Methanobacteriati</taxon>
        <taxon>Methanobacteriota</taxon>
        <taxon>Stenosarchaea group</taxon>
        <taxon>Methanomicrobia</taxon>
        <taxon>Methanomicrobiales</taxon>
        <taxon>Methanomicrobiaceae</taxon>
        <taxon>Methanoculleus</taxon>
    </lineage>
</organism>
<dbReference type="EMBL" id="CP137641">
    <property type="protein sequence ID" value="WOX56320.1"/>
    <property type="molecule type" value="Genomic_DNA"/>
</dbReference>
<evidence type="ECO:0000313" key="2">
    <source>
        <dbReference type="EMBL" id="WOX56320.1"/>
    </source>
</evidence>
<dbReference type="Gene3D" id="1.20.1440.30">
    <property type="entry name" value="Biosynthetic Protein domain"/>
    <property type="match status" value="1"/>
</dbReference>
<dbReference type="PANTHER" id="PTHR31299">
    <property type="entry name" value="ESTERASE, PUTATIVE (AFU_ORTHOLOGUE AFUA_1G05850)-RELATED"/>
    <property type="match status" value="1"/>
</dbReference>
<dbReference type="AlphaFoldDB" id="A0ABD8A9X2"/>
<keyword evidence="3" id="KW-1185">Reference proteome</keyword>